<gene>
    <name evidence="2" type="ORF">DAEQUDRAFT_680189</name>
</gene>
<keyword evidence="3" id="KW-1185">Reference proteome</keyword>
<evidence type="ECO:0000313" key="2">
    <source>
        <dbReference type="EMBL" id="KZT63543.1"/>
    </source>
</evidence>
<protein>
    <submittedName>
        <fullName evidence="2">Uncharacterized protein</fullName>
    </submittedName>
</protein>
<dbReference type="Proteomes" id="UP000076727">
    <property type="component" value="Unassembled WGS sequence"/>
</dbReference>
<proteinExistence type="predicted"/>
<feature type="compositionally biased region" description="Low complexity" evidence="1">
    <location>
        <begin position="197"/>
        <end position="218"/>
    </location>
</feature>
<evidence type="ECO:0000256" key="1">
    <source>
        <dbReference type="SAM" id="MobiDB-lite"/>
    </source>
</evidence>
<accession>A0A165KSZ0</accession>
<organism evidence="2 3">
    <name type="scientific">Daedalea quercina L-15889</name>
    <dbReference type="NCBI Taxonomy" id="1314783"/>
    <lineage>
        <taxon>Eukaryota</taxon>
        <taxon>Fungi</taxon>
        <taxon>Dikarya</taxon>
        <taxon>Basidiomycota</taxon>
        <taxon>Agaricomycotina</taxon>
        <taxon>Agaricomycetes</taxon>
        <taxon>Polyporales</taxon>
        <taxon>Fomitopsis</taxon>
    </lineage>
</organism>
<dbReference type="STRING" id="1314783.A0A165KSZ0"/>
<dbReference type="EMBL" id="KV429174">
    <property type="protein sequence ID" value="KZT63543.1"/>
    <property type="molecule type" value="Genomic_DNA"/>
</dbReference>
<evidence type="ECO:0000313" key="3">
    <source>
        <dbReference type="Proteomes" id="UP000076727"/>
    </source>
</evidence>
<dbReference type="OrthoDB" id="3360715at2759"/>
<reference evidence="2 3" key="1">
    <citation type="journal article" date="2016" name="Mol. Biol. Evol.">
        <title>Comparative Genomics of Early-Diverging Mushroom-Forming Fungi Provides Insights into the Origins of Lignocellulose Decay Capabilities.</title>
        <authorList>
            <person name="Nagy L.G."/>
            <person name="Riley R."/>
            <person name="Tritt A."/>
            <person name="Adam C."/>
            <person name="Daum C."/>
            <person name="Floudas D."/>
            <person name="Sun H."/>
            <person name="Yadav J.S."/>
            <person name="Pangilinan J."/>
            <person name="Larsson K.H."/>
            <person name="Matsuura K."/>
            <person name="Barry K."/>
            <person name="Labutti K."/>
            <person name="Kuo R."/>
            <person name="Ohm R.A."/>
            <person name="Bhattacharya S.S."/>
            <person name="Shirouzu T."/>
            <person name="Yoshinaga Y."/>
            <person name="Martin F.M."/>
            <person name="Grigoriev I.V."/>
            <person name="Hibbett D.S."/>
        </authorList>
    </citation>
    <scope>NUCLEOTIDE SEQUENCE [LARGE SCALE GENOMIC DNA]</scope>
    <source>
        <strain evidence="2 3">L-15889</strain>
    </source>
</reference>
<name>A0A165KSZ0_9APHY</name>
<dbReference type="AlphaFoldDB" id="A0A165KSZ0"/>
<sequence>MPHQTHYSVANPNPVLSEEQVQDAFHSYLKSSLTQAKIEGLLPANVLSSTEGDLMITGPALCLYFAALRSTTEPPSVPLPRRSKTATASFNLSEENCPPAFRPFWLVWSHAVPEIQVLTPEHQHDLARIICGLSPIAVPSNSRLSGIAADLRAVAIEISMRRTFQDRYATDLQAALDAGTHGRTKMKASFVPPPSYDAPSASSPKSLPSLPMSDISVSPIPPSPTSPKPTILAPDAPAIEFIRETLYAALADVIERMPSIRRALRTDPTRAYFAAVAFAVLDVATSSVTHPPRRKSVLASSPPSSPVEPDATIYGVLDKTLTLRQCPAELRPFMTELCAIGRAAHEMEEEDSLATVRALECGEDPPLPRLERARDILECGVGHAFAGATEAADVPRAADRRRRTTSTENRAVAFSNRINALALGMTRLRAFRERQDVVFAVLAGVGG</sequence>
<feature type="region of interest" description="Disordered" evidence="1">
    <location>
        <begin position="187"/>
        <end position="227"/>
    </location>
</feature>